<protein>
    <submittedName>
        <fullName evidence="5">Transcription factor RF2b like</fullName>
    </submittedName>
</protein>
<feature type="chain" id="PRO_5015314805" evidence="3">
    <location>
        <begin position="25"/>
        <end position="419"/>
    </location>
</feature>
<evidence type="ECO:0000259" key="4">
    <source>
        <dbReference type="SMART" id="SM00338"/>
    </source>
</evidence>
<keyword evidence="1" id="KW-0175">Coiled coil</keyword>
<keyword evidence="3" id="KW-0732">Signal</keyword>
<dbReference type="InParanoid" id="A0A2R6PPN4"/>
<dbReference type="Gramene" id="PSR95016">
    <property type="protein sequence ID" value="PSR95016"/>
    <property type="gene ID" value="CEY00_Acc25771"/>
</dbReference>
<dbReference type="STRING" id="1590841.A0A2R6PPN4"/>
<feature type="coiled-coil region" evidence="1">
    <location>
        <begin position="171"/>
        <end position="219"/>
    </location>
</feature>
<dbReference type="AlphaFoldDB" id="A0A2R6PPN4"/>
<dbReference type="GO" id="GO:0005634">
    <property type="term" value="C:nucleus"/>
    <property type="evidence" value="ECO:0007669"/>
    <property type="project" value="TreeGrafter"/>
</dbReference>
<dbReference type="Proteomes" id="UP000241394">
    <property type="component" value="Chromosome LG23"/>
</dbReference>
<evidence type="ECO:0000313" key="6">
    <source>
        <dbReference type="Proteomes" id="UP000241394"/>
    </source>
</evidence>
<accession>A0A2R6PPN4</accession>
<feature type="region of interest" description="Disordered" evidence="2">
    <location>
        <begin position="105"/>
        <end position="129"/>
    </location>
</feature>
<reference evidence="5 6" key="1">
    <citation type="submission" date="2017-07" db="EMBL/GenBank/DDBJ databases">
        <title>An improved, manually edited Actinidia chinensis var. chinensis (kiwifruit) genome highlights the challenges associated with draft genomes and gene prediction in plants.</title>
        <authorList>
            <person name="Pilkington S."/>
            <person name="Crowhurst R."/>
            <person name="Hilario E."/>
            <person name="Nardozza S."/>
            <person name="Fraser L."/>
            <person name="Peng Y."/>
            <person name="Gunaseelan K."/>
            <person name="Simpson R."/>
            <person name="Tahir J."/>
            <person name="Deroles S."/>
            <person name="Templeton K."/>
            <person name="Luo Z."/>
            <person name="Davy M."/>
            <person name="Cheng C."/>
            <person name="Mcneilage M."/>
            <person name="Scaglione D."/>
            <person name="Liu Y."/>
            <person name="Zhang Q."/>
            <person name="Datson P."/>
            <person name="De Silva N."/>
            <person name="Gardiner S."/>
            <person name="Bassett H."/>
            <person name="Chagne D."/>
            <person name="Mccallum J."/>
            <person name="Dzierzon H."/>
            <person name="Deng C."/>
            <person name="Wang Y.-Y."/>
            <person name="Barron N."/>
            <person name="Manako K."/>
            <person name="Bowen J."/>
            <person name="Foster T."/>
            <person name="Erridge Z."/>
            <person name="Tiffin H."/>
            <person name="Waite C."/>
            <person name="Davies K."/>
            <person name="Grierson E."/>
            <person name="Laing W."/>
            <person name="Kirk R."/>
            <person name="Chen X."/>
            <person name="Wood M."/>
            <person name="Montefiori M."/>
            <person name="Brummell D."/>
            <person name="Schwinn K."/>
            <person name="Catanach A."/>
            <person name="Fullerton C."/>
            <person name="Li D."/>
            <person name="Meiyalaghan S."/>
            <person name="Nieuwenhuizen N."/>
            <person name="Read N."/>
            <person name="Prakash R."/>
            <person name="Hunter D."/>
            <person name="Zhang H."/>
            <person name="Mckenzie M."/>
            <person name="Knabel M."/>
            <person name="Harris A."/>
            <person name="Allan A."/>
            <person name="Chen A."/>
            <person name="Janssen B."/>
            <person name="Plunkett B."/>
            <person name="Dwamena C."/>
            <person name="Voogd C."/>
            <person name="Leif D."/>
            <person name="Lafferty D."/>
            <person name="Souleyre E."/>
            <person name="Varkonyi-Gasic E."/>
            <person name="Gambi F."/>
            <person name="Hanley J."/>
            <person name="Yao J.-L."/>
            <person name="Cheung J."/>
            <person name="David K."/>
            <person name="Warren B."/>
            <person name="Marsh K."/>
            <person name="Snowden K."/>
            <person name="Lin-Wang K."/>
            <person name="Brian L."/>
            <person name="Martinez-Sanchez M."/>
            <person name="Wang M."/>
            <person name="Ileperuma N."/>
            <person name="Macnee N."/>
            <person name="Campin R."/>
            <person name="Mcatee P."/>
            <person name="Drummond R."/>
            <person name="Espley R."/>
            <person name="Ireland H."/>
            <person name="Wu R."/>
            <person name="Atkinson R."/>
            <person name="Karunairetnam S."/>
            <person name="Bulley S."/>
            <person name="Chunkath S."/>
            <person name="Hanley Z."/>
            <person name="Storey R."/>
            <person name="Thrimawithana A."/>
            <person name="Thomson S."/>
            <person name="David C."/>
            <person name="Testolin R."/>
        </authorList>
    </citation>
    <scope>NUCLEOTIDE SEQUENCE [LARGE SCALE GENOMIC DNA]</scope>
    <source>
        <strain evidence="6">cv. Red5</strain>
        <tissue evidence="5">Young leaf</tissue>
    </source>
</reference>
<dbReference type="EMBL" id="NKQK01000023">
    <property type="protein sequence ID" value="PSR95016.1"/>
    <property type="molecule type" value="Genomic_DNA"/>
</dbReference>
<organism evidence="5 6">
    <name type="scientific">Actinidia chinensis var. chinensis</name>
    <name type="common">Chinese soft-hair kiwi</name>
    <dbReference type="NCBI Taxonomy" id="1590841"/>
    <lineage>
        <taxon>Eukaryota</taxon>
        <taxon>Viridiplantae</taxon>
        <taxon>Streptophyta</taxon>
        <taxon>Embryophyta</taxon>
        <taxon>Tracheophyta</taxon>
        <taxon>Spermatophyta</taxon>
        <taxon>Magnoliopsida</taxon>
        <taxon>eudicotyledons</taxon>
        <taxon>Gunneridae</taxon>
        <taxon>Pentapetalae</taxon>
        <taxon>asterids</taxon>
        <taxon>Ericales</taxon>
        <taxon>Actinidiaceae</taxon>
        <taxon>Actinidia</taxon>
    </lineage>
</organism>
<dbReference type="GO" id="GO:0003700">
    <property type="term" value="F:DNA-binding transcription factor activity"/>
    <property type="evidence" value="ECO:0007669"/>
    <property type="project" value="InterPro"/>
</dbReference>
<feature type="signal peptide" evidence="3">
    <location>
        <begin position="1"/>
        <end position="24"/>
    </location>
</feature>
<keyword evidence="6" id="KW-1185">Reference proteome</keyword>
<proteinExistence type="predicted"/>
<dbReference type="InterPro" id="IPR046347">
    <property type="entry name" value="bZIP_sf"/>
</dbReference>
<comment type="caution">
    <text evidence="5">The sequence shown here is derived from an EMBL/GenBank/DDBJ whole genome shotgun (WGS) entry which is preliminary data.</text>
</comment>
<dbReference type="PANTHER" id="PTHR13690">
    <property type="entry name" value="TRANSCRIPTION FACTOR POSF21-RELATED"/>
    <property type="match status" value="1"/>
</dbReference>
<evidence type="ECO:0000256" key="2">
    <source>
        <dbReference type="SAM" id="MobiDB-lite"/>
    </source>
</evidence>
<feature type="region of interest" description="Disordered" evidence="2">
    <location>
        <begin position="285"/>
        <end position="313"/>
    </location>
</feature>
<evidence type="ECO:0000256" key="3">
    <source>
        <dbReference type="SAM" id="SignalP"/>
    </source>
</evidence>
<sequence length="419" mass="45585">MSLQSLAIIAALELFLFRLQQPIADTNIDIDAEPVKIPEFSDDSDSIFKGRYHRQVHSDGNFQSTAADDSGAELSGDLFNGSSSDTDDLVNKFLELDKDNGDCVHPDGCDGDGERKKSMRRRQRGLRGHEGDEGVATFDGFFNMVYGHVGDWILSNKQSATRSKDRKHHYLTELEQLLLSLQSKATNLSTQIKIYQRDATGLTTEYAELKIRLQAMEQQAQLGEAVSELLMQELQRLQIATGHITSYESQRASLLGIAAYTIHSIAVPINLAAFSVQPTNLSTPQSVHYSPLTSPSTAQSTVQPMHHSSLTSPSTVHCSPLTSPFNCAVQLIDLPVIPVRAMQRSALTSPATVHSSPLTFPSIARTISSRAASPAPWTIANAFSTSETISSRACSVATVAYFSVEPVQSSKSPDPSCAE</sequence>
<reference evidence="6" key="2">
    <citation type="journal article" date="2018" name="BMC Genomics">
        <title>A manually annotated Actinidia chinensis var. chinensis (kiwifruit) genome highlights the challenges associated with draft genomes and gene prediction in plants.</title>
        <authorList>
            <person name="Pilkington S.M."/>
            <person name="Crowhurst R."/>
            <person name="Hilario E."/>
            <person name="Nardozza S."/>
            <person name="Fraser L."/>
            <person name="Peng Y."/>
            <person name="Gunaseelan K."/>
            <person name="Simpson R."/>
            <person name="Tahir J."/>
            <person name="Deroles S.C."/>
            <person name="Templeton K."/>
            <person name="Luo Z."/>
            <person name="Davy M."/>
            <person name="Cheng C."/>
            <person name="McNeilage M."/>
            <person name="Scaglione D."/>
            <person name="Liu Y."/>
            <person name="Zhang Q."/>
            <person name="Datson P."/>
            <person name="De Silva N."/>
            <person name="Gardiner S.E."/>
            <person name="Bassett H."/>
            <person name="Chagne D."/>
            <person name="McCallum J."/>
            <person name="Dzierzon H."/>
            <person name="Deng C."/>
            <person name="Wang Y.Y."/>
            <person name="Barron L."/>
            <person name="Manako K."/>
            <person name="Bowen J."/>
            <person name="Foster T.M."/>
            <person name="Erridge Z.A."/>
            <person name="Tiffin H."/>
            <person name="Waite C.N."/>
            <person name="Davies K.M."/>
            <person name="Grierson E.P."/>
            <person name="Laing W.A."/>
            <person name="Kirk R."/>
            <person name="Chen X."/>
            <person name="Wood M."/>
            <person name="Montefiori M."/>
            <person name="Brummell D.A."/>
            <person name="Schwinn K.E."/>
            <person name="Catanach A."/>
            <person name="Fullerton C."/>
            <person name="Li D."/>
            <person name="Meiyalaghan S."/>
            <person name="Nieuwenhuizen N."/>
            <person name="Read N."/>
            <person name="Prakash R."/>
            <person name="Hunter D."/>
            <person name="Zhang H."/>
            <person name="McKenzie M."/>
            <person name="Knabel M."/>
            <person name="Harris A."/>
            <person name="Allan A.C."/>
            <person name="Gleave A."/>
            <person name="Chen A."/>
            <person name="Janssen B.J."/>
            <person name="Plunkett B."/>
            <person name="Ampomah-Dwamena C."/>
            <person name="Voogd C."/>
            <person name="Leif D."/>
            <person name="Lafferty D."/>
            <person name="Souleyre E.J.F."/>
            <person name="Varkonyi-Gasic E."/>
            <person name="Gambi F."/>
            <person name="Hanley J."/>
            <person name="Yao J.L."/>
            <person name="Cheung J."/>
            <person name="David K.M."/>
            <person name="Warren B."/>
            <person name="Marsh K."/>
            <person name="Snowden K.C."/>
            <person name="Lin-Wang K."/>
            <person name="Brian L."/>
            <person name="Martinez-Sanchez M."/>
            <person name="Wang M."/>
            <person name="Ileperuma N."/>
            <person name="Macnee N."/>
            <person name="Campin R."/>
            <person name="McAtee P."/>
            <person name="Drummond R.S.M."/>
            <person name="Espley R.V."/>
            <person name="Ireland H.S."/>
            <person name="Wu R."/>
            <person name="Atkinson R.G."/>
            <person name="Karunairetnam S."/>
            <person name="Bulley S."/>
            <person name="Chunkath S."/>
            <person name="Hanley Z."/>
            <person name="Storey R."/>
            <person name="Thrimawithana A.H."/>
            <person name="Thomson S."/>
            <person name="David C."/>
            <person name="Testolin R."/>
            <person name="Huang H."/>
            <person name="Hellens R.P."/>
            <person name="Schaffer R.J."/>
        </authorList>
    </citation>
    <scope>NUCLEOTIDE SEQUENCE [LARGE SCALE GENOMIC DNA]</scope>
    <source>
        <strain evidence="6">cv. Red5</strain>
    </source>
</reference>
<dbReference type="SMART" id="SM00338">
    <property type="entry name" value="BRLZ"/>
    <property type="match status" value="1"/>
</dbReference>
<evidence type="ECO:0000313" key="5">
    <source>
        <dbReference type="EMBL" id="PSR95016.1"/>
    </source>
</evidence>
<feature type="compositionally biased region" description="Basic and acidic residues" evidence="2">
    <location>
        <begin position="105"/>
        <end position="116"/>
    </location>
</feature>
<dbReference type="SUPFAM" id="SSF57959">
    <property type="entry name" value="Leucine zipper domain"/>
    <property type="match status" value="1"/>
</dbReference>
<gene>
    <name evidence="5" type="ORF">CEY00_Acc25771</name>
</gene>
<name>A0A2R6PPN4_ACTCC</name>
<dbReference type="InterPro" id="IPR004827">
    <property type="entry name" value="bZIP"/>
</dbReference>
<feature type="compositionally biased region" description="Basic residues" evidence="2">
    <location>
        <begin position="117"/>
        <end position="126"/>
    </location>
</feature>
<dbReference type="OrthoDB" id="1435597at2759"/>
<feature type="domain" description="BZIP" evidence="4">
    <location>
        <begin position="154"/>
        <end position="208"/>
    </location>
</feature>
<dbReference type="PANTHER" id="PTHR13690:SF103">
    <property type="entry name" value="BZIP TRANSCRIPTION FACTOR 18"/>
    <property type="match status" value="1"/>
</dbReference>
<evidence type="ECO:0000256" key="1">
    <source>
        <dbReference type="SAM" id="Coils"/>
    </source>
</evidence>